<dbReference type="InterPro" id="IPR013767">
    <property type="entry name" value="PAS_fold"/>
</dbReference>
<dbReference type="Pfam" id="PF00989">
    <property type="entry name" value="PAS"/>
    <property type="match status" value="1"/>
</dbReference>
<dbReference type="GO" id="GO:0005886">
    <property type="term" value="C:plasma membrane"/>
    <property type="evidence" value="ECO:0007669"/>
    <property type="project" value="UniProtKB-SubCell"/>
</dbReference>
<dbReference type="Pfam" id="PF02518">
    <property type="entry name" value="HATPase_c"/>
    <property type="match status" value="1"/>
</dbReference>
<dbReference type="Gene3D" id="3.30.450.20">
    <property type="entry name" value="PAS domain"/>
    <property type="match status" value="1"/>
</dbReference>
<comment type="catalytic activity">
    <reaction evidence="1">
        <text>ATP + protein L-histidine = ADP + protein N-phospho-L-histidine.</text>
        <dbReference type="EC" id="2.7.13.3"/>
    </reaction>
</comment>
<dbReference type="SMART" id="SM00091">
    <property type="entry name" value="PAS"/>
    <property type="match status" value="1"/>
</dbReference>
<dbReference type="NCBIfam" id="TIGR00229">
    <property type="entry name" value="sensory_box"/>
    <property type="match status" value="1"/>
</dbReference>
<accession>A0A2G6E9T9</accession>
<dbReference type="PANTHER" id="PTHR43065:SF10">
    <property type="entry name" value="PEROXIDE STRESS-ACTIVATED HISTIDINE KINASE MAK3"/>
    <property type="match status" value="1"/>
</dbReference>
<keyword evidence="9 18" id="KW-0418">Kinase</keyword>
<evidence type="ECO:0000256" key="7">
    <source>
        <dbReference type="ARBA" id="ARBA00022692"/>
    </source>
</evidence>
<keyword evidence="6" id="KW-0808">Transferase</keyword>
<dbReference type="Gene3D" id="1.10.287.130">
    <property type="match status" value="1"/>
</dbReference>
<dbReference type="Gene3D" id="6.10.340.10">
    <property type="match status" value="1"/>
</dbReference>
<evidence type="ECO:0000256" key="12">
    <source>
        <dbReference type="ARBA" id="ARBA00023012"/>
    </source>
</evidence>
<evidence type="ECO:0000256" key="2">
    <source>
        <dbReference type="ARBA" id="ARBA00004651"/>
    </source>
</evidence>
<evidence type="ECO:0000256" key="4">
    <source>
        <dbReference type="ARBA" id="ARBA00022475"/>
    </source>
</evidence>
<dbReference type="CDD" id="cd00130">
    <property type="entry name" value="PAS"/>
    <property type="match status" value="1"/>
</dbReference>
<dbReference type="PIRSF" id="PIRSF037532">
    <property type="entry name" value="STHK_NtrY"/>
    <property type="match status" value="1"/>
</dbReference>
<feature type="domain" description="PAS" evidence="16">
    <location>
        <begin position="377"/>
        <end position="447"/>
    </location>
</feature>
<evidence type="ECO:0000259" key="15">
    <source>
        <dbReference type="PROSITE" id="PS50109"/>
    </source>
</evidence>
<dbReference type="InterPro" id="IPR035965">
    <property type="entry name" value="PAS-like_dom_sf"/>
</dbReference>
<dbReference type="PRINTS" id="PR00344">
    <property type="entry name" value="BCTRLSENSOR"/>
</dbReference>
<dbReference type="EMBL" id="PDPS01000022">
    <property type="protein sequence ID" value="PID58541.1"/>
    <property type="molecule type" value="Genomic_DNA"/>
</dbReference>
<dbReference type="InterPro" id="IPR003660">
    <property type="entry name" value="HAMP_dom"/>
</dbReference>
<gene>
    <name evidence="18" type="ORF">CSB45_03080</name>
</gene>
<dbReference type="PROSITE" id="PS50885">
    <property type="entry name" value="HAMP"/>
    <property type="match status" value="1"/>
</dbReference>
<dbReference type="Pfam" id="PF00672">
    <property type="entry name" value="HAMP"/>
    <property type="match status" value="1"/>
</dbReference>
<feature type="transmembrane region" description="Helical" evidence="14">
    <location>
        <begin position="293"/>
        <end position="314"/>
    </location>
</feature>
<comment type="caution">
    <text evidence="18">The sequence shown here is derived from an EMBL/GenBank/DDBJ whole genome shotgun (WGS) entry which is preliminary data.</text>
</comment>
<dbReference type="SUPFAM" id="SSF55874">
    <property type="entry name" value="ATPase domain of HSP90 chaperone/DNA topoisomerase II/histidine kinase"/>
    <property type="match status" value="1"/>
</dbReference>
<proteinExistence type="predicted"/>
<dbReference type="InterPro" id="IPR036097">
    <property type="entry name" value="HisK_dim/P_sf"/>
</dbReference>
<organism evidence="18 19">
    <name type="scientific">candidate division KSB3 bacterium</name>
    <dbReference type="NCBI Taxonomy" id="2044937"/>
    <lineage>
        <taxon>Bacteria</taxon>
        <taxon>candidate division KSB3</taxon>
    </lineage>
</organism>
<dbReference type="InterPro" id="IPR000014">
    <property type="entry name" value="PAS"/>
</dbReference>
<dbReference type="CDD" id="cd00082">
    <property type="entry name" value="HisKA"/>
    <property type="match status" value="1"/>
</dbReference>
<dbReference type="Gene3D" id="3.30.565.10">
    <property type="entry name" value="Histidine kinase-like ATPase, C-terminal domain"/>
    <property type="match status" value="1"/>
</dbReference>
<dbReference type="GO" id="GO:0006355">
    <property type="term" value="P:regulation of DNA-templated transcription"/>
    <property type="evidence" value="ECO:0007669"/>
    <property type="project" value="InterPro"/>
</dbReference>
<dbReference type="InterPro" id="IPR004358">
    <property type="entry name" value="Sig_transdc_His_kin-like_C"/>
</dbReference>
<dbReference type="SUPFAM" id="SSF47384">
    <property type="entry name" value="Homodimeric domain of signal transducing histidine kinase"/>
    <property type="match status" value="1"/>
</dbReference>
<sequence>MTIHSSEYKIRRTRRIGGLILVFLASLTAIELLIQQLNKPVPVINNLLVFSLANLNIILLIVLIVVVVRNLAKLYLERKNNILGSKFQTKLIASFIVLTLIPSVLLFVIAGNLLTQSIEGWFNEQIEHSLREALEVAQTFYRNSINNSLYFAEQISEVLTDRRLLQEEDSLQHFLSEKQQEFNLGAIEIYTLGGDRLAYAINPNVPIGDFHIALSGILDVGQTGKARSLQDSLAEGDLIKSIVPIHSDPDSERTIGVLLVDYFVDGNLASKMKSIRRSFEQYKQIKIHKMPILGTYLLTFLLITLLVFFSAIWFGMHLAKGMTIPIQQLALGTESIAKGDLEYKVEVEANDEVGILVDSFNQMTSTLKTMTETLTERRRYIEMVLENIITGVVSLSPDGEITTFNRAASRILHIPQETVLHEHYRVFFEKPGMKRVISILRSTNERQGENYEEQIEVDIDGKTLSLLVSVTTMSDEQDRRIGTLIVFDDLTQLLNAQRIAAWREVARRLAHEIKNPLTPLQLSAQRLRRQAEKKSPRYDEIFEECTKTIIDEVDGLRHLVDEFSRFARMPAVNKTLVDLHKLLKKTVSSYAVYYTHIVFRTRLSQDISRIPADPRQLKQVFVNVIDNAIQAMGEHGEIVFQTCYDARRKVVIITIADSGPGIPEALKERLFIPYFSTKGSGRGLGLAIVHKIIGEHDGRIRLEDRHPHGTVFRIELPTLPFRKTTNVS</sequence>
<feature type="transmembrane region" description="Helical" evidence="14">
    <location>
        <begin position="16"/>
        <end position="35"/>
    </location>
</feature>
<dbReference type="SUPFAM" id="SSF158472">
    <property type="entry name" value="HAMP domain-like"/>
    <property type="match status" value="1"/>
</dbReference>
<evidence type="ECO:0000313" key="19">
    <source>
        <dbReference type="Proteomes" id="UP000229740"/>
    </source>
</evidence>
<protein>
    <recommendedName>
        <fullName evidence="3">histidine kinase</fullName>
        <ecNumber evidence="3">2.7.13.3</ecNumber>
    </recommendedName>
</protein>
<evidence type="ECO:0000256" key="14">
    <source>
        <dbReference type="SAM" id="Phobius"/>
    </source>
</evidence>
<dbReference type="SMART" id="SM00304">
    <property type="entry name" value="HAMP"/>
    <property type="match status" value="1"/>
</dbReference>
<keyword evidence="12" id="KW-0902">Two-component regulatory system</keyword>
<dbReference type="InterPro" id="IPR045671">
    <property type="entry name" value="NtrY-like_N"/>
</dbReference>
<feature type="transmembrane region" description="Helical" evidence="14">
    <location>
        <begin position="47"/>
        <end position="71"/>
    </location>
</feature>
<dbReference type="GO" id="GO:0005524">
    <property type="term" value="F:ATP binding"/>
    <property type="evidence" value="ECO:0007669"/>
    <property type="project" value="UniProtKB-KW"/>
</dbReference>
<evidence type="ECO:0000256" key="5">
    <source>
        <dbReference type="ARBA" id="ARBA00022553"/>
    </source>
</evidence>
<dbReference type="Pfam" id="PF19312">
    <property type="entry name" value="NtrY_N"/>
    <property type="match status" value="1"/>
</dbReference>
<evidence type="ECO:0000256" key="9">
    <source>
        <dbReference type="ARBA" id="ARBA00022777"/>
    </source>
</evidence>
<evidence type="ECO:0000259" key="17">
    <source>
        <dbReference type="PROSITE" id="PS50885"/>
    </source>
</evidence>
<dbReference type="CDD" id="cd06225">
    <property type="entry name" value="HAMP"/>
    <property type="match status" value="1"/>
</dbReference>
<dbReference type="PROSITE" id="PS50109">
    <property type="entry name" value="HIS_KIN"/>
    <property type="match status" value="1"/>
</dbReference>
<evidence type="ECO:0000256" key="10">
    <source>
        <dbReference type="ARBA" id="ARBA00022840"/>
    </source>
</evidence>
<evidence type="ECO:0000256" key="8">
    <source>
        <dbReference type="ARBA" id="ARBA00022741"/>
    </source>
</evidence>
<dbReference type="InterPro" id="IPR003661">
    <property type="entry name" value="HisK_dim/P_dom"/>
</dbReference>
<keyword evidence="11 14" id="KW-1133">Transmembrane helix</keyword>
<feature type="domain" description="HAMP" evidence="17">
    <location>
        <begin position="320"/>
        <end position="372"/>
    </location>
</feature>
<dbReference type="SUPFAM" id="SSF55785">
    <property type="entry name" value="PYP-like sensor domain (PAS domain)"/>
    <property type="match status" value="1"/>
</dbReference>
<comment type="subcellular location">
    <subcellularLocation>
        <location evidence="2">Cell membrane</location>
        <topology evidence="2">Multi-pass membrane protein</topology>
    </subcellularLocation>
</comment>
<name>A0A2G6E9T9_9BACT</name>
<keyword evidence="5" id="KW-0597">Phosphoprotein</keyword>
<evidence type="ECO:0000256" key="3">
    <source>
        <dbReference type="ARBA" id="ARBA00012438"/>
    </source>
</evidence>
<evidence type="ECO:0000259" key="16">
    <source>
        <dbReference type="PROSITE" id="PS50112"/>
    </source>
</evidence>
<keyword evidence="8" id="KW-0547">Nucleotide-binding</keyword>
<dbReference type="InterPro" id="IPR036890">
    <property type="entry name" value="HATPase_C_sf"/>
</dbReference>
<evidence type="ECO:0000313" key="18">
    <source>
        <dbReference type="EMBL" id="PID58541.1"/>
    </source>
</evidence>
<dbReference type="GO" id="GO:0000155">
    <property type="term" value="F:phosphorelay sensor kinase activity"/>
    <property type="evidence" value="ECO:0007669"/>
    <property type="project" value="InterPro"/>
</dbReference>
<dbReference type="EC" id="2.7.13.3" evidence="3"/>
<evidence type="ECO:0000256" key="6">
    <source>
        <dbReference type="ARBA" id="ARBA00022679"/>
    </source>
</evidence>
<dbReference type="PROSITE" id="PS50112">
    <property type="entry name" value="PAS"/>
    <property type="match status" value="1"/>
</dbReference>
<dbReference type="SMART" id="SM00387">
    <property type="entry name" value="HATPase_c"/>
    <property type="match status" value="1"/>
</dbReference>
<reference evidence="18 19" key="1">
    <citation type="submission" date="2017-10" db="EMBL/GenBank/DDBJ databases">
        <title>Novel microbial diversity and functional potential in the marine mammal oral microbiome.</title>
        <authorList>
            <person name="Dudek N.K."/>
            <person name="Sun C.L."/>
            <person name="Burstein D."/>
            <person name="Kantor R.S."/>
            <person name="Aliaga Goltsman D.S."/>
            <person name="Bik E.M."/>
            <person name="Thomas B.C."/>
            <person name="Banfield J.F."/>
            <person name="Relman D.A."/>
        </authorList>
    </citation>
    <scope>NUCLEOTIDE SEQUENCE [LARGE SCALE GENOMIC DNA]</scope>
    <source>
        <strain evidence="18">DOLZORAL124_49_17</strain>
    </source>
</reference>
<dbReference type="InterPro" id="IPR003594">
    <property type="entry name" value="HATPase_dom"/>
</dbReference>
<keyword evidence="4" id="KW-1003">Cell membrane</keyword>
<feature type="domain" description="Histidine kinase" evidence="15">
    <location>
        <begin position="508"/>
        <end position="720"/>
    </location>
</feature>
<evidence type="ECO:0000256" key="11">
    <source>
        <dbReference type="ARBA" id="ARBA00022989"/>
    </source>
</evidence>
<evidence type="ECO:0000256" key="13">
    <source>
        <dbReference type="ARBA" id="ARBA00023136"/>
    </source>
</evidence>
<evidence type="ECO:0000256" key="1">
    <source>
        <dbReference type="ARBA" id="ARBA00000085"/>
    </source>
</evidence>
<keyword evidence="7 14" id="KW-0812">Transmembrane</keyword>
<dbReference type="Pfam" id="PF00512">
    <property type="entry name" value="HisKA"/>
    <property type="match status" value="1"/>
</dbReference>
<dbReference type="Proteomes" id="UP000229740">
    <property type="component" value="Unassembled WGS sequence"/>
</dbReference>
<keyword evidence="10" id="KW-0067">ATP-binding</keyword>
<dbReference type="PANTHER" id="PTHR43065">
    <property type="entry name" value="SENSOR HISTIDINE KINASE"/>
    <property type="match status" value="1"/>
</dbReference>
<dbReference type="AlphaFoldDB" id="A0A2G6E9T9"/>
<dbReference type="InterPro" id="IPR017232">
    <property type="entry name" value="NtrY"/>
</dbReference>
<dbReference type="SMART" id="SM00388">
    <property type="entry name" value="HisKA"/>
    <property type="match status" value="1"/>
</dbReference>
<dbReference type="InterPro" id="IPR005467">
    <property type="entry name" value="His_kinase_dom"/>
</dbReference>
<feature type="transmembrane region" description="Helical" evidence="14">
    <location>
        <begin position="91"/>
        <end position="114"/>
    </location>
</feature>
<keyword evidence="13 14" id="KW-0472">Membrane</keyword>